<dbReference type="InterPro" id="IPR000742">
    <property type="entry name" value="EGF"/>
</dbReference>
<sequence length="573" mass="64776">MNGMMLIASGYFVNGFTSSIWQRLYKKHFEVDKVFYRGITKARFFEVGAEYGKAYDAALAYAHAMTEFIRANTTITGPHLAKKIRQVLSKDLLTAQFSRYIFLDNEYDGNQSEVLMQASVEIAATGKKYGDLQLPNSSFLNRKSYSSRTGMISRDTQEIIEGNDRKLRREFVVAPFYCSLGCGGKRVNPEDITIYEHGYCVDQEICQCHLIKDVRPDITNPNLTMSPAYSGPDCSRVLCIQCKHGLCVQPEVCSCDPGWKSPGCTEAICRGGCIHGTCNSPNVCDCNSGYIGTNCHLDIVLIVVPLVIGGIGSISLILLLLLWYKKRLTIRTQLENLDWLVDWNDVVTMPNATSTISNLSSNNVHIVDSRGHIVHWKSQRCYAKFFNYKEPTDILLDNIKFREEIMYLRKLNHGNIVRFLGLCLTPCVALLLEFVPKGSLQDLLARFGLSLLRKSKKTNDMIFGIILNEICTNELPFSAELQYFTQSEVITILTTYGEEKWQSHDSSLFLPLRPHTPEEMLPESSFAQKGIIKLMNNAWNEDSESRPSFRQAIGELNRINQPKGLVDNLINRV</sequence>
<dbReference type="InterPro" id="IPR050401">
    <property type="entry name" value="Cyclic_nucleotide_synthase"/>
</dbReference>
<dbReference type="HOGENOM" id="CLU_476187_0_0_1"/>
<dbReference type="GO" id="GO:0005886">
    <property type="term" value="C:plasma membrane"/>
    <property type="evidence" value="ECO:0007669"/>
    <property type="project" value="TreeGrafter"/>
</dbReference>
<feature type="transmembrane region" description="Helical" evidence="3">
    <location>
        <begin position="416"/>
        <end position="435"/>
    </location>
</feature>
<dbReference type="PANTHER" id="PTHR11920">
    <property type="entry name" value="GUANYLYL CYCLASE"/>
    <property type="match status" value="1"/>
</dbReference>
<dbReference type="PANTHER" id="PTHR11920:SF501">
    <property type="entry name" value="GUANYLATE CYCLASE 32E"/>
    <property type="match status" value="1"/>
</dbReference>
<dbReference type="InterPro" id="IPR001245">
    <property type="entry name" value="Ser-Thr/Tyr_kinase_cat_dom"/>
</dbReference>
<dbReference type="GO" id="GO:0000166">
    <property type="term" value="F:nucleotide binding"/>
    <property type="evidence" value="ECO:0007669"/>
    <property type="project" value="UniProtKB-KW"/>
</dbReference>
<feature type="transmembrane region" description="Helical" evidence="3">
    <location>
        <begin position="299"/>
        <end position="324"/>
    </location>
</feature>
<keyword evidence="1" id="KW-0547">Nucleotide-binding</keyword>
<dbReference type="GO" id="GO:0004383">
    <property type="term" value="F:guanylate cyclase activity"/>
    <property type="evidence" value="ECO:0007669"/>
    <property type="project" value="TreeGrafter"/>
</dbReference>
<evidence type="ECO:0000313" key="7">
    <source>
        <dbReference type="Proteomes" id="UP000014500"/>
    </source>
</evidence>
<evidence type="ECO:0000256" key="2">
    <source>
        <dbReference type="ARBA" id="ARBA00023239"/>
    </source>
</evidence>
<dbReference type="GO" id="GO:0004672">
    <property type="term" value="F:protein kinase activity"/>
    <property type="evidence" value="ECO:0007669"/>
    <property type="project" value="InterPro"/>
</dbReference>
<dbReference type="STRING" id="126957.T1ISG6"/>
<evidence type="ECO:0000313" key="6">
    <source>
        <dbReference type="EnsemblMetazoa" id="SMAR004038-PA"/>
    </source>
</evidence>
<dbReference type="PROSITE" id="PS01186">
    <property type="entry name" value="EGF_2"/>
    <property type="match status" value="1"/>
</dbReference>
<reference evidence="6" key="2">
    <citation type="submission" date="2015-02" db="UniProtKB">
        <authorList>
            <consortium name="EnsemblMetazoa"/>
        </authorList>
    </citation>
    <scope>IDENTIFICATION</scope>
</reference>
<evidence type="ECO:0000256" key="3">
    <source>
        <dbReference type="SAM" id="Phobius"/>
    </source>
</evidence>
<keyword evidence="3" id="KW-0472">Membrane</keyword>
<dbReference type="Pfam" id="PF07714">
    <property type="entry name" value="PK_Tyr_Ser-Thr"/>
    <property type="match status" value="1"/>
</dbReference>
<feature type="domain" description="EGF-like" evidence="4 5">
    <location>
        <begin position="284"/>
        <end position="295"/>
    </location>
</feature>
<dbReference type="Proteomes" id="UP000014500">
    <property type="component" value="Unassembled WGS sequence"/>
</dbReference>
<accession>T1ISG6</accession>
<evidence type="ECO:0000256" key="1">
    <source>
        <dbReference type="ARBA" id="ARBA00022741"/>
    </source>
</evidence>
<dbReference type="eggNOG" id="KOG1217">
    <property type="taxonomic scope" value="Eukaryota"/>
</dbReference>
<name>T1ISG6_STRMM</name>
<dbReference type="SUPFAM" id="SSF56112">
    <property type="entry name" value="Protein kinase-like (PK-like)"/>
    <property type="match status" value="1"/>
</dbReference>
<proteinExistence type="predicted"/>
<dbReference type="EnsemblMetazoa" id="SMAR004038-RA">
    <property type="protein sequence ID" value="SMAR004038-PA"/>
    <property type="gene ID" value="SMAR004038"/>
</dbReference>
<dbReference type="GO" id="GO:0007168">
    <property type="term" value="P:receptor guanylyl cyclase signaling pathway"/>
    <property type="evidence" value="ECO:0007669"/>
    <property type="project" value="TreeGrafter"/>
</dbReference>
<dbReference type="Gene3D" id="2.10.25.10">
    <property type="entry name" value="Laminin"/>
    <property type="match status" value="2"/>
</dbReference>
<dbReference type="SMART" id="SM00181">
    <property type="entry name" value="EGF"/>
    <property type="match status" value="2"/>
</dbReference>
<dbReference type="PhylomeDB" id="T1ISG6"/>
<keyword evidence="7" id="KW-1185">Reference proteome</keyword>
<reference evidence="7" key="1">
    <citation type="submission" date="2011-05" db="EMBL/GenBank/DDBJ databases">
        <authorList>
            <person name="Richards S.R."/>
            <person name="Qu J."/>
            <person name="Jiang H."/>
            <person name="Jhangiani S.N."/>
            <person name="Agravi P."/>
            <person name="Goodspeed R."/>
            <person name="Gross S."/>
            <person name="Mandapat C."/>
            <person name="Jackson L."/>
            <person name="Mathew T."/>
            <person name="Pu L."/>
            <person name="Thornton R."/>
            <person name="Saada N."/>
            <person name="Wilczek-Boney K.B."/>
            <person name="Lee S."/>
            <person name="Kovar C."/>
            <person name="Wu Y."/>
            <person name="Scherer S.E."/>
            <person name="Worley K.C."/>
            <person name="Muzny D.M."/>
            <person name="Gibbs R."/>
        </authorList>
    </citation>
    <scope>NUCLEOTIDE SEQUENCE</scope>
    <source>
        <strain evidence="7">Brora</strain>
    </source>
</reference>
<dbReference type="Gene3D" id="1.10.510.10">
    <property type="entry name" value="Transferase(Phosphotransferase) domain 1"/>
    <property type="match status" value="2"/>
</dbReference>
<dbReference type="GO" id="GO:0001653">
    <property type="term" value="F:peptide receptor activity"/>
    <property type="evidence" value="ECO:0007669"/>
    <property type="project" value="TreeGrafter"/>
</dbReference>
<dbReference type="InterPro" id="IPR011009">
    <property type="entry name" value="Kinase-like_dom_sf"/>
</dbReference>
<dbReference type="PROSITE" id="PS00022">
    <property type="entry name" value="EGF_1"/>
    <property type="match status" value="1"/>
</dbReference>
<keyword evidence="3" id="KW-0812">Transmembrane</keyword>
<dbReference type="EMBL" id="JH431430">
    <property type="status" value="NOT_ANNOTATED_CDS"/>
    <property type="molecule type" value="Genomic_DNA"/>
</dbReference>
<protein>
    <recommendedName>
        <fullName evidence="4 5">EGF-like domain-containing protein</fullName>
    </recommendedName>
</protein>
<organism evidence="6 7">
    <name type="scientific">Strigamia maritima</name>
    <name type="common">European centipede</name>
    <name type="synonym">Geophilus maritimus</name>
    <dbReference type="NCBI Taxonomy" id="126957"/>
    <lineage>
        <taxon>Eukaryota</taxon>
        <taxon>Metazoa</taxon>
        <taxon>Ecdysozoa</taxon>
        <taxon>Arthropoda</taxon>
        <taxon>Myriapoda</taxon>
        <taxon>Chilopoda</taxon>
        <taxon>Pleurostigmophora</taxon>
        <taxon>Geophilomorpha</taxon>
        <taxon>Linotaeniidae</taxon>
        <taxon>Strigamia</taxon>
    </lineage>
</organism>
<evidence type="ECO:0000259" key="5">
    <source>
        <dbReference type="PROSITE" id="PS01186"/>
    </source>
</evidence>
<dbReference type="AlphaFoldDB" id="T1ISG6"/>
<keyword evidence="2" id="KW-0456">Lyase</keyword>
<keyword evidence="3" id="KW-1133">Transmembrane helix</keyword>
<evidence type="ECO:0000259" key="4">
    <source>
        <dbReference type="PROSITE" id="PS00022"/>
    </source>
</evidence>
<dbReference type="GO" id="GO:0004016">
    <property type="term" value="F:adenylate cyclase activity"/>
    <property type="evidence" value="ECO:0007669"/>
    <property type="project" value="TreeGrafter"/>
</dbReference>